<sequence>MVKPAAPTVDTESLEERCRQVEARVHILERQVHNLEKQVIDPEAALHARPSTITAVASERRLKKAIEHTRAGLQQRQRTLSELLEDKRVKLAAVVDSSADEYYTELYQRRAASSAKAVSAPEVEAQRLRAQQSTLRRTISLRKQEAARLTQEIGREEAQCVRWNEQKAALLGNKAVV</sequence>
<accession>A0A7S0J8W2</accession>
<proteinExistence type="predicted"/>
<name>A0A7S0J8W2_9EUKA</name>
<evidence type="ECO:0000256" key="1">
    <source>
        <dbReference type="SAM" id="Coils"/>
    </source>
</evidence>
<dbReference type="AlphaFoldDB" id="A0A7S0J8W2"/>
<organism evidence="2">
    <name type="scientific">Calcidiscus leptoporus</name>
    <dbReference type="NCBI Taxonomy" id="127549"/>
    <lineage>
        <taxon>Eukaryota</taxon>
        <taxon>Haptista</taxon>
        <taxon>Haptophyta</taxon>
        <taxon>Prymnesiophyceae</taxon>
        <taxon>Coccolithales</taxon>
        <taxon>Calcidiscaceae</taxon>
        <taxon>Calcidiscus</taxon>
    </lineage>
</organism>
<feature type="coiled-coil region" evidence="1">
    <location>
        <begin position="11"/>
        <end position="38"/>
    </location>
</feature>
<evidence type="ECO:0000313" key="2">
    <source>
        <dbReference type="EMBL" id="CAD8544427.1"/>
    </source>
</evidence>
<dbReference type="EMBL" id="HBER01038929">
    <property type="protein sequence ID" value="CAD8544427.1"/>
    <property type="molecule type" value="Transcribed_RNA"/>
</dbReference>
<reference evidence="2" key="1">
    <citation type="submission" date="2021-01" db="EMBL/GenBank/DDBJ databases">
        <authorList>
            <person name="Corre E."/>
            <person name="Pelletier E."/>
            <person name="Niang G."/>
            <person name="Scheremetjew M."/>
            <person name="Finn R."/>
            <person name="Kale V."/>
            <person name="Holt S."/>
            <person name="Cochrane G."/>
            <person name="Meng A."/>
            <person name="Brown T."/>
            <person name="Cohen L."/>
        </authorList>
    </citation>
    <scope>NUCLEOTIDE SEQUENCE</scope>
    <source>
        <strain evidence="2">RCC1130</strain>
    </source>
</reference>
<gene>
    <name evidence="2" type="ORF">CLEP1334_LOCUS19715</name>
</gene>
<keyword evidence="1" id="KW-0175">Coiled coil</keyword>
<protein>
    <submittedName>
        <fullName evidence="2">Uncharacterized protein</fullName>
    </submittedName>
</protein>